<accession>W0VDP4</accession>
<dbReference type="SUPFAM" id="SSF48452">
    <property type="entry name" value="TPR-like"/>
    <property type="match status" value="2"/>
</dbReference>
<dbReference type="PATRIC" id="fig|1349767.4.peg.1510"/>
<dbReference type="InterPro" id="IPR011990">
    <property type="entry name" value="TPR-like_helical_dom_sf"/>
</dbReference>
<name>W0VDP4_9BURK</name>
<dbReference type="AlphaFoldDB" id="W0VDP4"/>
<protein>
    <submittedName>
        <fullName evidence="2">Tetratricopeptide repeat family protein</fullName>
    </submittedName>
</protein>
<sequence>MPNVALSSDLLYKLTKAELEFKQGQWQGPYITMMVTAQQTRDPRLAQRAAEMALAAKQGGEALAAIRLWRELAPNSDEANQYFLGFVVLTDDILETEPVFAQRLKDAKPAALPAAMFQTQQFLSRAKDKLMAFSILERLMAPYGATAEAHMVISQGAFSIGERDRAVREAQKALELKPDSELAVLSLAQVMDDADAIGKQLSAFLDKNPGALEVRSAYARLLVEQKQFEAGRQQFLLLQKAQPDNIVTMYALGIISLQLNDNAVAENYFKQFLAVLAANPDDDRDPSKVLMILSQMAEERGDVKGAIQWLDKIDGREPRAYYDARLRRAQLIARNGDLDGARKALAEIRSDDVNDQAQILLVDAQLLRDGGYTQTAFTVLDNALKRFPDSNELLYDHALAAEKLGRTDVMEASLRKVIAQAPDNQHAYNALGYSLAERNVRLPEAYALVEKALSIAPNDPFIMDSMGWVHFRLGQLGEAENLLRRAYALRSDPEIAVHLGEVLWQKGEKEDAQALWRAARAKDPGNDALKSTLARLNLSL</sequence>
<evidence type="ECO:0000313" key="2">
    <source>
        <dbReference type="EMBL" id="CDG85493.1"/>
    </source>
</evidence>
<organism evidence="2 3">
    <name type="scientific">Janthinobacterium agaricidamnosum NBRC 102515 = DSM 9628</name>
    <dbReference type="NCBI Taxonomy" id="1349767"/>
    <lineage>
        <taxon>Bacteria</taxon>
        <taxon>Pseudomonadati</taxon>
        <taxon>Pseudomonadota</taxon>
        <taxon>Betaproteobacteria</taxon>
        <taxon>Burkholderiales</taxon>
        <taxon>Oxalobacteraceae</taxon>
        <taxon>Janthinobacterium</taxon>
    </lineage>
</organism>
<feature type="repeat" description="TPR" evidence="1">
    <location>
        <begin position="147"/>
        <end position="180"/>
    </location>
</feature>
<evidence type="ECO:0000313" key="3">
    <source>
        <dbReference type="Proteomes" id="UP000027604"/>
    </source>
</evidence>
<dbReference type="Gene3D" id="1.25.40.10">
    <property type="entry name" value="Tetratricopeptide repeat domain"/>
    <property type="match status" value="2"/>
</dbReference>
<evidence type="ECO:0000256" key="1">
    <source>
        <dbReference type="PROSITE-ProRule" id="PRU00339"/>
    </source>
</evidence>
<dbReference type="Pfam" id="PF13432">
    <property type="entry name" value="TPR_16"/>
    <property type="match status" value="3"/>
</dbReference>
<proteinExistence type="predicted"/>
<dbReference type="InterPro" id="IPR019734">
    <property type="entry name" value="TPR_rpt"/>
</dbReference>
<dbReference type="Proteomes" id="UP000027604">
    <property type="component" value="Chromosome I"/>
</dbReference>
<keyword evidence="1" id="KW-0802">TPR repeat</keyword>
<keyword evidence="3" id="KW-1185">Reference proteome</keyword>
<reference evidence="2 3" key="1">
    <citation type="journal article" date="2015" name="Genome Announc.">
        <title>Genome Sequence of Mushroom Soft-Rot Pathogen Janthinobacterium agaricidamnosum.</title>
        <authorList>
            <person name="Graupner K."/>
            <person name="Lackner G."/>
            <person name="Hertweck C."/>
        </authorList>
    </citation>
    <scope>NUCLEOTIDE SEQUENCE [LARGE SCALE GENOMIC DNA]</scope>
    <source>
        <strain evidence="3">NBRC 102515 / DSM 9628</strain>
    </source>
</reference>
<dbReference type="EMBL" id="HG322949">
    <property type="protein sequence ID" value="CDG85493.1"/>
    <property type="molecule type" value="Genomic_DNA"/>
</dbReference>
<dbReference type="HOGENOM" id="CLU_007251_4_0_4"/>
<dbReference type="STRING" id="1349767.GJA_4890"/>
<dbReference type="PROSITE" id="PS50005">
    <property type="entry name" value="TPR"/>
    <property type="match status" value="1"/>
</dbReference>
<dbReference type="PANTHER" id="PTHR12558:SF13">
    <property type="entry name" value="CELL DIVISION CYCLE PROTEIN 27 HOMOLOG"/>
    <property type="match status" value="1"/>
</dbReference>
<dbReference type="eggNOG" id="COG0457">
    <property type="taxonomic scope" value="Bacteria"/>
</dbReference>
<dbReference type="PANTHER" id="PTHR12558">
    <property type="entry name" value="CELL DIVISION CYCLE 16,23,27"/>
    <property type="match status" value="1"/>
</dbReference>
<dbReference type="SMART" id="SM00028">
    <property type="entry name" value="TPR"/>
    <property type="match status" value="5"/>
</dbReference>
<gene>
    <name evidence="2" type="ORF">GJA_4890</name>
</gene>
<dbReference type="KEGG" id="jag:GJA_4890"/>